<dbReference type="Proteomes" id="UP001500101">
    <property type="component" value="Unassembled WGS sequence"/>
</dbReference>
<gene>
    <name evidence="2" type="ORF">GCM10022216_23040</name>
</gene>
<dbReference type="RefSeq" id="WP_344674873.1">
    <property type="nucleotide sequence ID" value="NZ_BAAAZI010000010.1"/>
</dbReference>
<reference evidence="3" key="1">
    <citation type="journal article" date="2019" name="Int. J. Syst. Evol. Microbiol.">
        <title>The Global Catalogue of Microorganisms (GCM) 10K type strain sequencing project: providing services to taxonomists for standard genome sequencing and annotation.</title>
        <authorList>
            <consortium name="The Broad Institute Genomics Platform"/>
            <consortium name="The Broad Institute Genome Sequencing Center for Infectious Disease"/>
            <person name="Wu L."/>
            <person name="Ma J."/>
        </authorList>
    </citation>
    <scope>NUCLEOTIDE SEQUENCE [LARGE SCALE GENOMIC DNA]</scope>
    <source>
        <strain evidence="3">JCM 16704</strain>
    </source>
</reference>
<dbReference type="PANTHER" id="PTHR41368">
    <property type="entry name" value="PROTEIN YGHO"/>
    <property type="match status" value="1"/>
</dbReference>
<evidence type="ECO:0000313" key="3">
    <source>
        <dbReference type="Proteomes" id="UP001500101"/>
    </source>
</evidence>
<name>A0ABP7YW28_9SPHI</name>
<accession>A0ABP7YW28</accession>
<proteinExistence type="predicted"/>
<evidence type="ECO:0000259" key="1">
    <source>
        <dbReference type="PROSITE" id="PS51186"/>
    </source>
</evidence>
<feature type="domain" description="N-acetyltransferase" evidence="1">
    <location>
        <begin position="2"/>
        <end position="160"/>
    </location>
</feature>
<dbReference type="InterPro" id="IPR039968">
    <property type="entry name" value="BcerS-like"/>
</dbReference>
<organism evidence="2 3">
    <name type="scientific">Sphingobacterium kyonggiense</name>
    <dbReference type="NCBI Taxonomy" id="714075"/>
    <lineage>
        <taxon>Bacteria</taxon>
        <taxon>Pseudomonadati</taxon>
        <taxon>Bacteroidota</taxon>
        <taxon>Sphingobacteriia</taxon>
        <taxon>Sphingobacteriales</taxon>
        <taxon>Sphingobacteriaceae</taxon>
        <taxon>Sphingobacterium</taxon>
    </lineage>
</organism>
<dbReference type="EMBL" id="BAAAZI010000010">
    <property type="protein sequence ID" value="GAA4142283.1"/>
    <property type="molecule type" value="Genomic_DNA"/>
</dbReference>
<comment type="caution">
    <text evidence="2">The sequence shown here is derived from an EMBL/GenBank/DDBJ whole genome shotgun (WGS) entry which is preliminary data.</text>
</comment>
<dbReference type="InterPro" id="IPR016181">
    <property type="entry name" value="Acyl_CoA_acyltransferase"/>
</dbReference>
<dbReference type="PANTHER" id="PTHR41368:SF1">
    <property type="entry name" value="PROTEIN YGHO"/>
    <property type="match status" value="1"/>
</dbReference>
<dbReference type="InterPro" id="IPR000182">
    <property type="entry name" value="GNAT_dom"/>
</dbReference>
<protein>
    <submittedName>
        <fullName evidence="2">GNAT family N-acetyltransferase</fullName>
    </submittedName>
</protein>
<keyword evidence="3" id="KW-1185">Reference proteome</keyword>
<dbReference type="PROSITE" id="PS51186">
    <property type="entry name" value="GNAT"/>
    <property type="match status" value="1"/>
</dbReference>
<dbReference type="Gene3D" id="3.40.630.30">
    <property type="match status" value="1"/>
</dbReference>
<sequence>MITIVPVETKKQLAAFIDFPHYLYANDPNYVPELFLGQEDLLSPKKHPFYKHSIAQPFLAYRNGEIVGRIAAIYNRNHNAFNNVNEGQFGFFDSINDQEVADTLFKTAEDWVKDKGANLIVGPINLTTNDTIGLLVEGFDRPPMAMMPYNSPYYMDLLTNAGYAKKVDLRAYLVNKANANHRSVLLLDKLEARLERSGIKLRHINLKDFKNEAERIKKVYNKAWDKNLGFVPMTDDEFNHVAKDLKMIVDPRYCVLAVKGDEVIGFALGIPNVNEIQINIKKGRLFPTGIFKLLFGKKKIKSLRVLMLGVLENYRKLGIEACLYGRIIKEALPSGIVEAECSWMLDHNYMMNHAIEQINADFYKRYRLYEKAV</sequence>
<evidence type="ECO:0000313" key="2">
    <source>
        <dbReference type="EMBL" id="GAA4142283.1"/>
    </source>
</evidence>
<dbReference type="SUPFAM" id="SSF55729">
    <property type="entry name" value="Acyl-CoA N-acyltransferases (Nat)"/>
    <property type="match status" value="1"/>
</dbReference>